<dbReference type="PANTHER" id="PTHR43433">
    <property type="entry name" value="HYDROLASE, ALPHA/BETA FOLD FAMILY PROTEIN"/>
    <property type="match status" value="1"/>
</dbReference>
<keyword evidence="3" id="KW-1185">Reference proteome</keyword>
<name>A0A1H7V391_9NOCA</name>
<dbReference type="InterPro" id="IPR029058">
    <property type="entry name" value="AB_hydrolase_fold"/>
</dbReference>
<dbReference type="AlphaFoldDB" id="A0A1H7V391"/>
<dbReference type="PANTHER" id="PTHR43433:SF5">
    <property type="entry name" value="AB HYDROLASE-1 DOMAIN-CONTAINING PROTEIN"/>
    <property type="match status" value="1"/>
</dbReference>
<dbReference type="OrthoDB" id="4682164at2"/>
<evidence type="ECO:0000313" key="3">
    <source>
        <dbReference type="Proteomes" id="UP000198677"/>
    </source>
</evidence>
<protein>
    <submittedName>
        <fullName evidence="2">Pimeloyl-ACP methyl ester carboxylesterase</fullName>
    </submittedName>
</protein>
<organism evidence="2 3">
    <name type="scientific">Rhodococcus maanshanensis</name>
    <dbReference type="NCBI Taxonomy" id="183556"/>
    <lineage>
        <taxon>Bacteria</taxon>
        <taxon>Bacillati</taxon>
        <taxon>Actinomycetota</taxon>
        <taxon>Actinomycetes</taxon>
        <taxon>Mycobacteriales</taxon>
        <taxon>Nocardiaceae</taxon>
        <taxon>Rhodococcus</taxon>
    </lineage>
</organism>
<accession>A0A1H7V391</accession>
<sequence length="287" mass="31758">MPLARVNEIDMYYKIHGEAGDPVLLIPGAGMPGLAWLPYQVPALLEAGFRPIIADARGVGRSQSTPNPYTLDLLTDDFAALIEELELGQMHVVSLSQGTFIAENMTIRRPDLLKSAVMMGGVGETTAMTRVWAESWRDLLKFGSELPDSMFIADDLAQGLPNTILRDDDDAVRSWQRMVSSRKGLATPGMLGQYSACNEWILERDHHQHWSQVGVPALVVAFEHDLRWPPRTGRAAAEAMPNGEFRTIIGAGHTNAIFDHHEDVNDVIVEFLLRHSQHAVEACPAHH</sequence>
<dbReference type="Pfam" id="PF00561">
    <property type="entry name" value="Abhydrolase_1"/>
    <property type="match status" value="1"/>
</dbReference>
<evidence type="ECO:0000259" key="1">
    <source>
        <dbReference type="Pfam" id="PF00561"/>
    </source>
</evidence>
<reference evidence="3" key="1">
    <citation type="submission" date="2016-10" db="EMBL/GenBank/DDBJ databases">
        <authorList>
            <person name="Varghese N."/>
            <person name="Submissions S."/>
        </authorList>
    </citation>
    <scope>NUCLEOTIDE SEQUENCE [LARGE SCALE GENOMIC DNA]</scope>
    <source>
        <strain evidence="3">DSM 44675</strain>
    </source>
</reference>
<dbReference type="GO" id="GO:0003824">
    <property type="term" value="F:catalytic activity"/>
    <property type="evidence" value="ECO:0007669"/>
    <property type="project" value="UniProtKB-ARBA"/>
</dbReference>
<dbReference type="Proteomes" id="UP000198677">
    <property type="component" value="Unassembled WGS sequence"/>
</dbReference>
<dbReference type="EMBL" id="FOAW01000020">
    <property type="protein sequence ID" value="SEM03285.1"/>
    <property type="molecule type" value="Genomic_DNA"/>
</dbReference>
<proteinExistence type="predicted"/>
<evidence type="ECO:0000313" key="2">
    <source>
        <dbReference type="EMBL" id="SEM03285.1"/>
    </source>
</evidence>
<dbReference type="SUPFAM" id="SSF53474">
    <property type="entry name" value="alpha/beta-Hydrolases"/>
    <property type="match status" value="1"/>
</dbReference>
<dbReference type="InterPro" id="IPR000073">
    <property type="entry name" value="AB_hydrolase_1"/>
</dbReference>
<dbReference type="InterPro" id="IPR050471">
    <property type="entry name" value="AB_hydrolase"/>
</dbReference>
<gene>
    <name evidence="2" type="ORF">SAMN05444583_12053</name>
</gene>
<feature type="domain" description="AB hydrolase-1" evidence="1">
    <location>
        <begin position="22"/>
        <end position="257"/>
    </location>
</feature>
<dbReference type="Gene3D" id="3.40.50.1820">
    <property type="entry name" value="alpha/beta hydrolase"/>
    <property type="match status" value="1"/>
</dbReference>